<dbReference type="EMBL" id="BARV01020614">
    <property type="protein sequence ID" value="GAI29294.1"/>
    <property type="molecule type" value="Genomic_DNA"/>
</dbReference>
<dbReference type="Gene3D" id="2.20.25.90">
    <property type="entry name" value="ADC-like domains"/>
    <property type="match status" value="1"/>
</dbReference>
<dbReference type="SUPFAM" id="SSF53706">
    <property type="entry name" value="Formate dehydrogenase/DMSO reductase, domains 1-3"/>
    <property type="match status" value="1"/>
</dbReference>
<dbReference type="PANTHER" id="PTHR43742:SF6">
    <property type="entry name" value="OXIDOREDUCTASE YYAE-RELATED"/>
    <property type="match status" value="1"/>
</dbReference>
<evidence type="ECO:0000256" key="2">
    <source>
        <dbReference type="ARBA" id="ARBA00023014"/>
    </source>
</evidence>
<keyword evidence="2" id="KW-0479">Metal-binding</keyword>
<reference evidence="4" key="1">
    <citation type="journal article" date="2014" name="Front. Microbiol.">
        <title>High frequency of phylogenetically diverse reductive dehalogenase-homologous genes in deep subseafloor sedimentary metagenomes.</title>
        <authorList>
            <person name="Kawai M."/>
            <person name="Futagami T."/>
            <person name="Toyoda A."/>
            <person name="Takaki Y."/>
            <person name="Nishi S."/>
            <person name="Hori S."/>
            <person name="Arai W."/>
            <person name="Tsubouchi T."/>
            <person name="Morono Y."/>
            <person name="Uchiyama I."/>
            <person name="Ito T."/>
            <person name="Fujiyama A."/>
            <person name="Inagaki F."/>
            <person name="Takami H."/>
        </authorList>
    </citation>
    <scope>NUCLEOTIDE SEQUENCE</scope>
    <source>
        <strain evidence="4">Expedition CK06-06</strain>
    </source>
</reference>
<evidence type="ECO:0000259" key="3">
    <source>
        <dbReference type="Pfam" id="PF00384"/>
    </source>
</evidence>
<dbReference type="GO" id="GO:0016491">
    <property type="term" value="F:oxidoreductase activity"/>
    <property type="evidence" value="ECO:0007669"/>
    <property type="project" value="InterPro"/>
</dbReference>
<proteinExistence type="predicted"/>
<feature type="non-terminal residue" evidence="4">
    <location>
        <position position="275"/>
    </location>
</feature>
<evidence type="ECO:0000313" key="4">
    <source>
        <dbReference type="EMBL" id="GAI29294.1"/>
    </source>
</evidence>
<keyword evidence="1" id="KW-0408">Iron</keyword>
<feature type="non-terminal residue" evidence="4">
    <location>
        <position position="1"/>
    </location>
</feature>
<dbReference type="InterPro" id="IPR006656">
    <property type="entry name" value="Mopterin_OxRdtase"/>
</dbReference>
<accession>X1PEF6</accession>
<name>X1PEF6_9ZZZZ</name>
<dbReference type="Gene3D" id="3.40.50.740">
    <property type="match status" value="1"/>
</dbReference>
<dbReference type="Pfam" id="PF00384">
    <property type="entry name" value="Molybdopterin"/>
    <property type="match status" value="1"/>
</dbReference>
<comment type="caution">
    <text evidence="4">The sequence shown here is derived from an EMBL/GenBank/DDBJ whole genome shotgun (WGS) entry which is preliminary data.</text>
</comment>
<evidence type="ECO:0000256" key="1">
    <source>
        <dbReference type="ARBA" id="ARBA00023004"/>
    </source>
</evidence>
<dbReference type="AlphaFoldDB" id="X1PEF6"/>
<dbReference type="Gene3D" id="3.40.228.10">
    <property type="entry name" value="Dimethylsulfoxide Reductase, domain 2"/>
    <property type="match status" value="1"/>
</dbReference>
<gene>
    <name evidence="4" type="ORF">S06H3_34355</name>
</gene>
<dbReference type="GO" id="GO:0051536">
    <property type="term" value="F:iron-sulfur cluster binding"/>
    <property type="evidence" value="ECO:0007669"/>
    <property type="project" value="UniProtKB-KW"/>
</dbReference>
<dbReference type="InterPro" id="IPR050612">
    <property type="entry name" value="Prok_Mopterin_Oxidored"/>
</dbReference>
<sequence>DKGQDKARGDPSNPMSRGYLCPKGRAALGITNLPNRIKYPLRRVGARGSQRWERVSWEEAISGISAKLEHILHDYGAESVCVQSLPPKDYIIWQAFAKTIELPNFFRHDHHICFTPLLIADILTFGNLITYPNLLKEDGTETRTFVLWGLNLPETNPAKASVMEHARKAGAKVIVIDPRPIGVAETADIWLRVRPGTDAALGLGMMNVIIRENLYDKEFVEKWTYGFDMLTRLVEKYPPAKVAEITWVDEASIIEAARLIATNKPAAIFTFVGLV</sequence>
<dbReference type="PANTHER" id="PTHR43742">
    <property type="entry name" value="TRIMETHYLAMINE-N-OXIDE REDUCTASE"/>
    <property type="match status" value="1"/>
</dbReference>
<feature type="domain" description="Molybdopterin oxidoreductase" evidence="3">
    <location>
        <begin position="36"/>
        <end position="269"/>
    </location>
</feature>
<keyword evidence="2" id="KW-0411">Iron-sulfur</keyword>
<protein>
    <recommendedName>
        <fullName evidence="3">Molybdopterin oxidoreductase domain-containing protein</fullName>
    </recommendedName>
</protein>
<organism evidence="4">
    <name type="scientific">marine sediment metagenome</name>
    <dbReference type="NCBI Taxonomy" id="412755"/>
    <lineage>
        <taxon>unclassified sequences</taxon>
        <taxon>metagenomes</taxon>
        <taxon>ecological metagenomes</taxon>
    </lineage>
</organism>